<evidence type="ECO:0000256" key="7">
    <source>
        <dbReference type="ARBA" id="ARBA00022840"/>
    </source>
</evidence>
<dbReference type="CDD" id="cd02021">
    <property type="entry name" value="GntK"/>
    <property type="match status" value="1"/>
</dbReference>
<evidence type="ECO:0000256" key="1">
    <source>
        <dbReference type="ARBA" id="ARBA00004761"/>
    </source>
</evidence>
<dbReference type="SUPFAM" id="SSF52540">
    <property type="entry name" value="P-loop containing nucleoside triphosphate hydrolases"/>
    <property type="match status" value="1"/>
</dbReference>
<keyword evidence="8" id="KW-0311">Gluconate utilization</keyword>
<dbReference type="InterPro" id="IPR027417">
    <property type="entry name" value="P-loop_NTPase"/>
</dbReference>
<evidence type="ECO:0000256" key="4">
    <source>
        <dbReference type="ARBA" id="ARBA00022679"/>
    </source>
</evidence>
<keyword evidence="5 10" id="KW-0547">Nucleotide-binding</keyword>
<dbReference type="GO" id="GO:0005737">
    <property type="term" value="C:cytoplasm"/>
    <property type="evidence" value="ECO:0007669"/>
    <property type="project" value="TreeGrafter"/>
</dbReference>
<evidence type="ECO:0000256" key="5">
    <source>
        <dbReference type="ARBA" id="ARBA00022741"/>
    </source>
</evidence>
<dbReference type="PANTHER" id="PTHR43442">
    <property type="entry name" value="GLUCONOKINASE-RELATED"/>
    <property type="match status" value="1"/>
</dbReference>
<organism evidence="11 12">
    <name type="scientific">Virgisporangium aliadipatigenens</name>
    <dbReference type="NCBI Taxonomy" id="741659"/>
    <lineage>
        <taxon>Bacteria</taxon>
        <taxon>Bacillati</taxon>
        <taxon>Actinomycetota</taxon>
        <taxon>Actinomycetes</taxon>
        <taxon>Micromonosporales</taxon>
        <taxon>Micromonosporaceae</taxon>
        <taxon>Virgisporangium</taxon>
    </lineage>
</organism>
<name>A0A8J3YGS4_9ACTN</name>
<dbReference type="AlphaFoldDB" id="A0A8J3YGS4"/>
<keyword evidence="12" id="KW-1185">Reference proteome</keyword>
<evidence type="ECO:0000256" key="9">
    <source>
        <dbReference type="ARBA" id="ARBA00048090"/>
    </source>
</evidence>
<reference evidence="11" key="1">
    <citation type="submission" date="2021-01" db="EMBL/GenBank/DDBJ databases">
        <title>Whole genome shotgun sequence of Virgisporangium aliadipatigenens NBRC 105644.</title>
        <authorList>
            <person name="Komaki H."/>
            <person name="Tamura T."/>
        </authorList>
    </citation>
    <scope>NUCLEOTIDE SEQUENCE</scope>
    <source>
        <strain evidence="11">NBRC 105644</strain>
    </source>
</reference>
<dbReference type="Gene3D" id="3.40.50.300">
    <property type="entry name" value="P-loop containing nucleotide triphosphate hydrolases"/>
    <property type="match status" value="1"/>
</dbReference>
<proteinExistence type="inferred from homology"/>
<protein>
    <recommendedName>
        <fullName evidence="3 10">Gluconokinase</fullName>
        <ecNumber evidence="3 10">2.7.1.12</ecNumber>
    </recommendedName>
</protein>
<dbReference type="GO" id="GO:0005524">
    <property type="term" value="F:ATP binding"/>
    <property type="evidence" value="ECO:0007669"/>
    <property type="project" value="UniProtKB-KW"/>
</dbReference>
<dbReference type="InterPro" id="IPR006001">
    <property type="entry name" value="Therm_gnt_kin"/>
</dbReference>
<evidence type="ECO:0000256" key="6">
    <source>
        <dbReference type="ARBA" id="ARBA00022777"/>
    </source>
</evidence>
<comment type="catalytic activity">
    <reaction evidence="9 10">
        <text>D-gluconate + ATP = 6-phospho-D-gluconate + ADP + H(+)</text>
        <dbReference type="Rhea" id="RHEA:19433"/>
        <dbReference type="ChEBI" id="CHEBI:15378"/>
        <dbReference type="ChEBI" id="CHEBI:18391"/>
        <dbReference type="ChEBI" id="CHEBI:30616"/>
        <dbReference type="ChEBI" id="CHEBI:58759"/>
        <dbReference type="ChEBI" id="CHEBI:456216"/>
        <dbReference type="EC" id="2.7.1.12"/>
    </reaction>
</comment>
<dbReference type="NCBIfam" id="TIGR01313">
    <property type="entry name" value="therm_gnt_kin"/>
    <property type="match status" value="1"/>
</dbReference>
<comment type="caution">
    <text evidence="11">The sequence shown here is derived from an EMBL/GenBank/DDBJ whole genome shotgun (WGS) entry which is preliminary data.</text>
</comment>
<dbReference type="FunFam" id="3.40.50.300:FF:000522">
    <property type="entry name" value="Gluconokinase"/>
    <property type="match status" value="1"/>
</dbReference>
<dbReference type="GO" id="GO:0019521">
    <property type="term" value="P:D-gluconate metabolic process"/>
    <property type="evidence" value="ECO:0007669"/>
    <property type="project" value="UniProtKB-KW"/>
</dbReference>
<gene>
    <name evidence="11" type="ORF">Val02_18000</name>
</gene>
<evidence type="ECO:0000256" key="2">
    <source>
        <dbReference type="ARBA" id="ARBA00008420"/>
    </source>
</evidence>
<comment type="pathway">
    <text evidence="1">Carbohydrate acid metabolism.</text>
</comment>
<accession>A0A8J3YGS4</accession>
<dbReference type="Pfam" id="PF13238">
    <property type="entry name" value="AAA_18"/>
    <property type="match status" value="1"/>
</dbReference>
<keyword evidence="6 10" id="KW-0418">Kinase</keyword>
<keyword evidence="4 10" id="KW-0808">Transferase</keyword>
<evidence type="ECO:0000256" key="10">
    <source>
        <dbReference type="RuleBase" id="RU363066"/>
    </source>
</evidence>
<comment type="similarity">
    <text evidence="2 10">Belongs to the gluconokinase GntK/GntV family.</text>
</comment>
<dbReference type="GO" id="GO:0046316">
    <property type="term" value="F:gluconokinase activity"/>
    <property type="evidence" value="ECO:0007669"/>
    <property type="project" value="UniProtKB-EC"/>
</dbReference>
<dbReference type="PANTHER" id="PTHR43442:SF3">
    <property type="entry name" value="GLUCONOKINASE-RELATED"/>
    <property type="match status" value="1"/>
</dbReference>
<evidence type="ECO:0000256" key="8">
    <source>
        <dbReference type="ARBA" id="ARBA00023064"/>
    </source>
</evidence>
<keyword evidence="7 10" id="KW-0067">ATP-binding</keyword>
<evidence type="ECO:0000313" key="11">
    <source>
        <dbReference type="EMBL" id="GIJ44914.1"/>
    </source>
</evidence>
<evidence type="ECO:0000313" key="12">
    <source>
        <dbReference type="Proteomes" id="UP000619260"/>
    </source>
</evidence>
<evidence type="ECO:0000256" key="3">
    <source>
        <dbReference type="ARBA" id="ARBA00012054"/>
    </source>
</evidence>
<sequence length="161" mass="17621">MVVMGVAGSGKTTIGRLLAERLGVPYAEADDFHPAANVDKMTAGVPLDDADRAPWLDAIAEWIGGQRDKGGVVTCSALRHPYRERLRRADADLWFLHLDVPKDVIAERMAKREGHFMPPSLIDSQFAALEPLHEGEAGAKVDATRAPERIVEDVLRAYPTP</sequence>
<dbReference type="Proteomes" id="UP000619260">
    <property type="component" value="Unassembled WGS sequence"/>
</dbReference>
<dbReference type="EMBL" id="BOPF01000005">
    <property type="protein sequence ID" value="GIJ44914.1"/>
    <property type="molecule type" value="Genomic_DNA"/>
</dbReference>
<dbReference type="EC" id="2.7.1.12" evidence="3 10"/>